<organism evidence="6 7">
    <name type="scientific">Castilleja foliolosa</name>
    <dbReference type="NCBI Taxonomy" id="1961234"/>
    <lineage>
        <taxon>Eukaryota</taxon>
        <taxon>Viridiplantae</taxon>
        <taxon>Streptophyta</taxon>
        <taxon>Embryophyta</taxon>
        <taxon>Tracheophyta</taxon>
        <taxon>Spermatophyta</taxon>
        <taxon>Magnoliopsida</taxon>
        <taxon>eudicotyledons</taxon>
        <taxon>Gunneridae</taxon>
        <taxon>Pentapetalae</taxon>
        <taxon>asterids</taxon>
        <taxon>lamiids</taxon>
        <taxon>Lamiales</taxon>
        <taxon>Orobanchaceae</taxon>
        <taxon>Pedicularideae</taxon>
        <taxon>Castillejinae</taxon>
        <taxon>Castilleja</taxon>
    </lineage>
</organism>
<dbReference type="PANTHER" id="PTHR23291:SF121">
    <property type="entry name" value="BI1-LIKE PROTEIN"/>
    <property type="match status" value="1"/>
</dbReference>
<dbReference type="Proteomes" id="UP001632038">
    <property type="component" value="Unassembled WGS sequence"/>
</dbReference>
<evidence type="ECO:0000256" key="5">
    <source>
        <dbReference type="RuleBase" id="RU004379"/>
    </source>
</evidence>
<reference evidence="7" key="1">
    <citation type="journal article" date="2024" name="IScience">
        <title>Strigolactones Initiate the Formation of Haustorium-like Structures in Castilleja.</title>
        <authorList>
            <person name="Buerger M."/>
            <person name="Peterson D."/>
            <person name="Chory J."/>
        </authorList>
    </citation>
    <scope>NUCLEOTIDE SEQUENCE [LARGE SCALE GENOMIC DNA]</scope>
</reference>
<evidence type="ECO:0000256" key="2">
    <source>
        <dbReference type="ARBA" id="ARBA00022692"/>
    </source>
</evidence>
<accession>A0ABD3DIU3</accession>
<comment type="subcellular location">
    <subcellularLocation>
        <location evidence="1">Membrane</location>
        <topology evidence="1">Multi-pass membrane protein</topology>
    </subcellularLocation>
</comment>
<evidence type="ECO:0000256" key="3">
    <source>
        <dbReference type="ARBA" id="ARBA00022989"/>
    </source>
</evidence>
<dbReference type="PANTHER" id="PTHR23291">
    <property type="entry name" value="BAX INHIBITOR-RELATED"/>
    <property type="match status" value="1"/>
</dbReference>
<name>A0ABD3DIU3_9LAMI</name>
<dbReference type="InterPro" id="IPR006214">
    <property type="entry name" value="Bax_inhibitor_1-related"/>
</dbReference>
<comment type="caution">
    <text evidence="6">The sequence shown here is derived from an EMBL/GenBank/DDBJ whole genome shotgun (WGS) entry which is preliminary data.</text>
</comment>
<keyword evidence="2 5" id="KW-0812">Transmembrane</keyword>
<sequence>MAIPENKTDIETGNPGILDYPQTRGDFIFKFYFTLFLQVFLTNMVYLAMSQINPVREFMGTAAGLHLLCHTTAITFISLILMIMFRKRHPYNYVLLFLYTLALSFTVGGFASQIDGEIVFHAMSGALITMHSLSYFAVVTAKQGREARDSFCFGPFKFFALLLLILLSVVTSYFPNEKTLNDVYNFLGLVLWIPIFVDCCLNVVIDLFVMSKE</sequence>
<evidence type="ECO:0000256" key="4">
    <source>
        <dbReference type="ARBA" id="ARBA00023136"/>
    </source>
</evidence>
<dbReference type="EMBL" id="JAVIJP010000016">
    <property type="protein sequence ID" value="KAL3642033.1"/>
    <property type="molecule type" value="Genomic_DNA"/>
</dbReference>
<feature type="transmembrane region" description="Helical" evidence="5">
    <location>
        <begin position="93"/>
        <end position="112"/>
    </location>
</feature>
<keyword evidence="4 5" id="KW-0472">Membrane</keyword>
<evidence type="ECO:0000256" key="1">
    <source>
        <dbReference type="ARBA" id="ARBA00004141"/>
    </source>
</evidence>
<proteinExistence type="inferred from homology"/>
<gene>
    <name evidence="6" type="ORF">CASFOL_012848</name>
</gene>
<evidence type="ECO:0008006" key="8">
    <source>
        <dbReference type="Google" id="ProtNLM"/>
    </source>
</evidence>
<protein>
    <recommendedName>
        <fullName evidence="8">Chitin synthase export chaperone</fullName>
    </recommendedName>
</protein>
<feature type="transmembrane region" description="Helical" evidence="5">
    <location>
        <begin position="118"/>
        <end position="139"/>
    </location>
</feature>
<feature type="transmembrane region" description="Helical" evidence="5">
    <location>
        <begin position="31"/>
        <end position="52"/>
    </location>
</feature>
<keyword evidence="3 5" id="KW-1133">Transmembrane helix</keyword>
<comment type="similarity">
    <text evidence="5">Belongs to the BI1 family.</text>
</comment>
<dbReference type="Pfam" id="PF01027">
    <property type="entry name" value="Bax1-I"/>
    <property type="match status" value="1"/>
</dbReference>
<evidence type="ECO:0000313" key="7">
    <source>
        <dbReference type="Proteomes" id="UP001632038"/>
    </source>
</evidence>
<evidence type="ECO:0000313" key="6">
    <source>
        <dbReference type="EMBL" id="KAL3642033.1"/>
    </source>
</evidence>
<feature type="transmembrane region" description="Helical" evidence="5">
    <location>
        <begin position="151"/>
        <end position="174"/>
    </location>
</feature>
<keyword evidence="7" id="KW-1185">Reference proteome</keyword>
<feature type="transmembrane region" description="Helical" evidence="5">
    <location>
        <begin position="186"/>
        <end position="209"/>
    </location>
</feature>
<feature type="transmembrane region" description="Helical" evidence="5">
    <location>
        <begin position="58"/>
        <end position="81"/>
    </location>
</feature>
<dbReference type="GO" id="GO:0016020">
    <property type="term" value="C:membrane"/>
    <property type="evidence" value="ECO:0007669"/>
    <property type="project" value="UniProtKB-SubCell"/>
</dbReference>
<dbReference type="AlphaFoldDB" id="A0ABD3DIU3"/>